<evidence type="ECO:0000313" key="7">
    <source>
        <dbReference type="EMBL" id="CAD6270178.1"/>
    </source>
</evidence>
<keyword evidence="2" id="KW-0507">mRNA processing</keyword>
<proteinExistence type="predicted"/>
<dbReference type="SMART" id="SM00544">
    <property type="entry name" value="MA3"/>
    <property type="match status" value="1"/>
</dbReference>
<protein>
    <recommendedName>
        <fullName evidence="6">MI domain-containing protein</fullName>
    </recommendedName>
</protein>
<dbReference type="Pfam" id="PF02847">
    <property type="entry name" value="MA3"/>
    <property type="match status" value="1"/>
</dbReference>
<evidence type="ECO:0000259" key="6">
    <source>
        <dbReference type="PROSITE" id="PS51366"/>
    </source>
</evidence>
<accession>A0A811RK64</accession>
<comment type="subcellular location">
    <subcellularLocation>
        <location evidence="1">Nucleus</location>
    </subcellularLocation>
</comment>
<evidence type="ECO:0000256" key="2">
    <source>
        <dbReference type="ARBA" id="ARBA00022664"/>
    </source>
</evidence>
<keyword evidence="8" id="KW-1185">Reference proteome</keyword>
<organism evidence="7 8">
    <name type="scientific">Miscanthus lutarioriparius</name>
    <dbReference type="NCBI Taxonomy" id="422564"/>
    <lineage>
        <taxon>Eukaryota</taxon>
        <taxon>Viridiplantae</taxon>
        <taxon>Streptophyta</taxon>
        <taxon>Embryophyta</taxon>
        <taxon>Tracheophyta</taxon>
        <taxon>Spermatophyta</taxon>
        <taxon>Magnoliopsida</taxon>
        <taxon>Liliopsida</taxon>
        <taxon>Poales</taxon>
        <taxon>Poaceae</taxon>
        <taxon>PACMAD clade</taxon>
        <taxon>Panicoideae</taxon>
        <taxon>Andropogonodae</taxon>
        <taxon>Andropogoneae</taxon>
        <taxon>Saccharinae</taxon>
        <taxon>Miscanthus</taxon>
    </lineage>
</organism>
<dbReference type="PANTHER" id="PTHR18034">
    <property type="entry name" value="CELL CYCLE CONTROL PROTEIN CWF22-RELATED"/>
    <property type="match status" value="1"/>
</dbReference>
<dbReference type="Proteomes" id="UP000604825">
    <property type="component" value="Unassembled WGS sequence"/>
</dbReference>
<dbReference type="GO" id="GO:0003723">
    <property type="term" value="F:RNA binding"/>
    <property type="evidence" value="ECO:0007669"/>
    <property type="project" value="TreeGrafter"/>
</dbReference>
<sequence>MELCIMLLECCSQERTYLRYYGLLGQRFCMINKVYQENFEKCFVQQYSMIHRLETNKLRNVAKFFAHLLGTDALPWHVLAYIRLTEEDRTSSSRIFLKILFQELSEHLGIRLLNERLNDPNMQRFLRVYLPKGSSEEYKVLDQLLHVHWSWWYNGKREGVLEEHAAPNNAAAEAGIIGVRIKWI</sequence>
<reference evidence="7" key="1">
    <citation type="submission" date="2020-10" db="EMBL/GenBank/DDBJ databases">
        <authorList>
            <person name="Han B."/>
            <person name="Lu T."/>
            <person name="Zhao Q."/>
            <person name="Huang X."/>
            <person name="Zhao Y."/>
        </authorList>
    </citation>
    <scope>NUCLEOTIDE SEQUENCE</scope>
</reference>
<keyword evidence="5" id="KW-0539">Nucleus</keyword>
<dbReference type="GO" id="GO:0006417">
    <property type="term" value="P:regulation of translation"/>
    <property type="evidence" value="ECO:0007669"/>
    <property type="project" value="UniProtKB-KW"/>
</dbReference>
<dbReference type="PROSITE" id="PS51366">
    <property type="entry name" value="MI"/>
    <property type="match status" value="1"/>
</dbReference>
<evidence type="ECO:0000256" key="4">
    <source>
        <dbReference type="ARBA" id="ARBA00023187"/>
    </source>
</evidence>
<dbReference type="PANTHER" id="PTHR18034:SF3">
    <property type="entry name" value="PRE-MRNA-SPLICING FACTOR CWC22 HOMOLOG"/>
    <property type="match status" value="1"/>
</dbReference>
<evidence type="ECO:0000313" key="8">
    <source>
        <dbReference type="Proteomes" id="UP000604825"/>
    </source>
</evidence>
<dbReference type="EMBL" id="CAJGYO010000015">
    <property type="protein sequence ID" value="CAD6270178.1"/>
    <property type="molecule type" value="Genomic_DNA"/>
</dbReference>
<dbReference type="OrthoDB" id="651850at2759"/>
<gene>
    <name evidence="7" type="ORF">NCGR_LOCUS53472</name>
</gene>
<keyword evidence="4" id="KW-0508">mRNA splicing</keyword>
<dbReference type="GO" id="GO:0071013">
    <property type="term" value="C:catalytic step 2 spliceosome"/>
    <property type="evidence" value="ECO:0007669"/>
    <property type="project" value="TreeGrafter"/>
</dbReference>
<dbReference type="InterPro" id="IPR003891">
    <property type="entry name" value="Initiation_fac_eIF4g_MI"/>
</dbReference>
<dbReference type="InterPro" id="IPR050781">
    <property type="entry name" value="CWC22_splicing_factor"/>
</dbReference>
<evidence type="ECO:0000256" key="1">
    <source>
        <dbReference type="ARBA" id="ARBA00004123"/>
    </source>
</evidence>
<comment type="caution">
    <text evidence="7">The sequence shown here is derived from an EMBL/GenBank/DDBJ whole genome shotgun (WGS) entry which is preliminary data.</text>
</comment>
<dbReference type="GO" id="GO:0000398">
    <property type="term" value="P:mRNA splicing, via spliceosome"/>
    <property type="evidence" value="ECO:0007669"/>
    <property type="project" value="TreeGrafter"/>
</dbReference>
<name>A0A811RK64_9POAL</name>
<dbReference type="AlphaFoldDB" id="A0A811RK64"/>
<evidence type="ECO:0000256" key="3">
    <source>
        <dbReference type="ARBA" id="ARBA00022845"/>
    </source>
</evidence>
<keyword evidence="3" id="KW-0810">Translation regulation</keyword>
<feature type="domain" description="MI" evidence="6">
    <location>
        <begin position="1"/>
        <end position="84"/>
    </location>
</feature>
<evidence type="ECO:0000256" key="5">
    <source>
        <dbReference type="ARBA" id="ARBA00023242"/>
    </source>
</evidence>